<sequence length="181" mass="19745">MSQNIFPPNRTRDRNSNITPPYNLPSPSPPSPPSPSLLFPSFVSPNPHSPTLLPVLPARPPAHPGNLTPTTTTTTKLHLRPATLPPSRKLTRPLAHRNSEACYYGRGEGMPGGCGWVISRARAWEGACLSPCCLVASSKRLSGWELHQYAKLTLSTKAIGASLNPNRPQPTSTERHRHRTI</sequence>
<feature type="compositionally biased region" description="Pro residues" evidence="1">
    <location>
        <begin position="22"/>
        <end position="35"/>
    </location>
</feature>
<protein>
    <submittedName>
        <fullName evidence="2">Uncharacterized protein</fullName>
    </submittedName>
</protein>
<dbReference type="Proteomes" id="UP000324222">
    <property type="component" value="Unassembled WGS sequence"/>
</dbReference>
<evidence type="ECO:0000313" key="2">
    <source>
        <dbReference type="EMBL" id="MPC82388.1"/>
    </source>
</evidence>
<feature type="compositionally biased region" description="Polar residues" evidence="1">
    <location>
        <begin position="163"/>
        <end position="172"/>
    </location>
</feature>
<comment type="caution">
    <text evidence="2">The sequence shown here is derived from an EMBL/GenBank/DDBJ whole genome shotgun (WGS) entry which is preliminary data.</text>
</comment>
<accession>A0A5B7INI8</accession>
<name>A0A5B7INI8_PORTR</name>
<gene>
    <name evidence="2" type="ORF">E2C01_077053</name>
</gene>
<reference evidence="2 3" key="1">
    <citation type="submission" date="2019-05" db="EMBL/GenBank/DDBJ databases">
        <title>Another draft genome of Portunus trituberculatus and its Hox gene families provides insights of decapod evolution.</title>
        <authorList>
            <person name="Jeong J.-H."/>
            <person name="Song I."/>
            <person name="Kim S."/>
            <person name="Choi T."/>
            <person name="Kim D."/>
            <person name="Ryu S."/>
            <person name="Kim W."/>
        </authorList>
    </citation>
    <scope>NUCLEOTIDE SEQUENCE [LARGE SCALE GENOMIC DNA]</scope>
    <source>
        <tissue evidence="2">Muscle</tissue>
    </source>
</reference>
<feature type="region of interest" description="Disordered" evidence="1">
    <location>
        <begin position="1"/>
        <end position="43"/>
    </location>
</feature>
<organism evidence="2 3">
    <name type="scientific">Portunus trituberculatus</name>
    <name type="common">Swimming crab</name>
    <name type="synonym">Neptunus trituberculatus</name>
    <dbReference type="NCBI Taxonomy" id="210409"/>
    <lineage>
        <taxon>Eukaryota</taxon>
        <taxon>Metazoa</taxon>
        <taxon>Ecdysozoa</taxon>
        <taxon>Arthropoda</taxon>
        <taxon>Crustacea</taxon>
        <taxon>Multicrustacea</taxon>
        <taxon>Malacostraca</taxon>
        <taxon>Eumalacostraca</taxon>
        <taxon>Eucarida</taxon>
        <taxon>Decapoda</taxon>
        <taxon>Pleocyemata</taxon>
        <taxon>Brachyura</taxon>
        <taxon>Eubrachyura</taxon>
        <taxon>Portunoidea</taxon>
        <taxon>Portunidae</taxon>
        <taxon>Portuninae</taxon>
        <taxon>Portunus</taxon>
    </lineage>
</organism>
<feature type="region of interest" description="Disordered" evidence="1">
    <location>
        <begin position="160"/>
        <end position="181"/>
    </location>
</feature>
<dbReference type="EMBL" id="VSRR010059636">
    <property type="protein sequence ID" value="MPC82388.1"/>
    <property type="molecule type" value="Genomic_DNA"/>
</dbReference>
<evidence type="ECO:0000313" key="3">
    <source>
        <dbReference type="Proteomes" id="UP000324222"/>
    </source>
</evidence>
<dbReference type="AlphaFoldDB" id="A0A5B7INI8"/>
<evidence type="ECO:0000256" key="1">
    <source>
        <dbReference type="SAM" id="MobiDB-lite"/>
    </source>
</evidence>
<keyword evidence="3" id="KW-1185">Reference proteome</keyword>
<proteinExistence type="predicted"/>